<protein>
    <submittedName>
        <fullName evidence="1">Uncharacterized protein</fullName>
    </submittedName>
</protein>
<accession>A0A2P5FRR4</accession>
<comment type="caution">
    <text evidence="1">The sequence shown here is derived from an EMBL/GenBank/DDBJ whole genome shotgun (WGS) entry which is preliminary data.</text>
</comment>
<organism evidence="1 2">
    <name type="scientific">Trema orientale</name>
    <name type="common">Charcoal tree</name>
    <name type="synonym">Celtis orientalis</name>
    <dbReference type="NCBI Taxonomy" id="63057"/>
    <lineage>
        <taxon>Eukaryota</taxon>
        <taxon>Viridiplantae</taxon>
        <taxon>Streptophyta</taxon>
        <taxon>Embryophyta</taxon>
        <taxon>Tracheophyta</taxon>
        <taxon>Spermatophyta</taxon>
        <taxon>Magnoliopsida</taxon>
        <taxon>eudicotyledons</taxon>
        <taxon>Gunneridae</taxon>
        <taxon>Pentapetalae</taxon>
        <taxon>rosids</taxon>
        <taxon>fabids</taxon>
        <taxon>Rosales</taxon>
        <taxon>Cannabaceae</taxon>
        <taxon>Trema</taxon>
    </lineage>
</organism>
<gene>
    <name evidence="1" type="ORF">TorRG33x02_038620</name>
</gene>
<evidence type="ECO:0000313" key="1">
    <source>
        <dbReference type="EMBL" id="POO00449.1"/>
    </source>
</evidence>
<dbReference type="EMBL" id="JXTC01000013">
    <property type="protein sequence ID" value="POO00449.1"/>
    <property type="molecule type" value="Genomic_DNA"/>
</dbReference>
<dbReference type="InParanoid" id="A0A2P5FRR4"/>
<dbReference type="AlphaFoldDB" id="A0A2P5FRR4"/>
<keyword evidence="2" id="KW-1185">Reference proteome</keyword>
<name>A0A2P5FRR4_TREOI</name>
<sequence length="58" mass="6758">MGCELARNDRNLGGCWNGTAHVFLSLTCPCNRISKLCYDVFFFFFFLTRQEATMEVWP</sequence>
<proteinExistence type="predicted"/>
<evidence type="ECO:0000313" key="2">
    <source>
        <dbReference type="Proteomes" id="UP000237000"/>
    </source>
</evidence>
<dbReference type="Proteomes" id="UP000237000">
    <property type="component" value="Unassembled WGS sequence"/>
</dbReference>
<reference evidence="2" key="1">
    <citation type="submission" date="2016-06" db="EMBL/GenBank/DDBJ databases">
        <title>Parallel loss of symbiosis genes in relatives of nitrogen-fixing non-legume Parasponia.</title>
        <authorList>
            <person name="Van Velzen R."/>
            <person name="Holmer R."/>
            <person name="Bu F."/>
            <person name="Rutten L."/>
            <person name="Van Zeijl A."/>
            <person name="Liu W."/>
            <person name="Santuari L."/>
            <person name="Cao Q."/>
            <person name="Sharma T."/>
            <person name="Shen D."/>
            <person name="Roswanjaya Y."/>
            <person name="Wardhani T."/>
            <person name="Kalhor M.S."/>
            <person name="Jansen J."/>
            <person name="Van den Hoogen J."/>
            <person name="Gungor B."/>
            <person name="Hartog M."/>
            <person name="Hontelez J."/>
            <person name="Verver J."/>
            <person name="Yang W.-C."/>
            <person name="Schijlen E."/>
            <person name="Repin R."/>
            <person name="Schilthuizen M."/>
            <person name="Schranz E."/>
            <person name="Heidstra R."/>
            <person name="Miyata K."/>
            <person name="Fedorova E."/>
            <person name="Kohlen W."/>
            <person name="Bisseling T."/>
            <person name="Smit S."/>
            <person name="Geurts R."/>
        </authorList>
    </citation>
    <scope>NUCLEOTIDE SEQUENCE [LARGE SCALE GENOMIC DNA]</scope>
    <source>
        <strain evidence="2">cv. RG33-2</strain>
    </source>
</reference>